<accession>A0A0E9WBD9</accession>
<protein>
    <submittedName>
        <fullName evidence="1">Uncharacterized protein</fullName>
    </submittedName>
</protein>
<name>A0A0E9WBD9_ANGAN</name>
<evidence type="ECO:0000313" key="1">
    <source>
        <dbReference type="EMBL" id="JAH86783.1"/>
    </source>
</evidence>
<sequence>MYEIASHILKHGKNITFYFGVALSTRQTAGLADDLLELKLTFHWDNNTGVQAPNIHTEYSNEHNCSDIA</sequence>
<organism evidence="1">
    <name type="scientific">Anguilla anguilla</name>
    <name type="common">European freshwater eel</name>
    <name type="synonym">Muraena anguilla</name>
    <dbReference type="NCBI Taxonomy" id="7936"/>
    <lineage>
        <taxon>Eukaryota</taxon>
        <taxon>Metazoa</taxon>
        <taxon>Chordata</taxon>
        <taxon>Craniata</taxon>
        <taxon>Vertebrata</taxon>
        <taxon>Euteleostomi</taxon>
        <taxon>Actinopterygii</taxon>
        <taxon>Neopterygii</taxon>
        <taxon>Teleostei</taxon>
        <taxon>Anguilliformes</taxon>
        <taxon>Anguillidae</taxon>
        <taxon>Anguilla</taxon>
    </lineage>
</organism>
<reference evidence="1" key="1">
    <citation type="submission" date="2014-11" db="EMBL/GenBank/DDBJ databases">
        <authorList>
            <person name="Amaro Gonzalez C."/>
        </authorList>
    </citation>
    <scope>NUCLEOTIDE SEQUENCE</scope>
</reference>
<proteinExistence type="predicted"/>
<dbReference type="AlphaFoldDB" id="A0A0E9WBD9"/>
<dbReference type="EMBL" id="GBXM01021794">
    <property type="protein sequence ID" value="JAH86783.1"/>
    <property type="molecule type" value="Transcribed_RNA"/>
</dbReference>
<reference evidence="1" key="2">
    <citation type="journal article" date="2015" name="Fish Shellfish Immunol.">
        <title>Early steps in the European eel (Anguilla anguilla)-Vibrio vulnificus interaction in the gills: Role of the RtxA13 toxin.</title>
        <authorList>
            <person name="Callol A."/>
            <person name="Pajuelo D."/>
            <person name="Ebbesson L."/>
            <person name="Teles M."/>
            <person name="MacKenzie S."/>
            <person name="Amaro C."/>
        </authorList>
    </citation>
    <scope>NUCLEOTIDE SEQUENCE</scope>
</reference>